<organism evidence="12 13">
    <name type="scientific">Mytilus edulis</name>
    <name type="common">Blue mussel</name>
    <dbReference type="NCBI Taxonomy" id="6550"/>
    <lineage>
        <taxon>Eukaryota</taxon>
        <taxon>Metazoa</taxon>
        <taxon>Spiralia</taxon>
        <taxon>Lophotrochozoa</taxon>
        <taxon>Mollusca</taxon>
        <taxon>Bivalvia</taxon>
        <taxon>Autobranchia</taxon>
        <taxon>Pteriomorphia</taxon>
        <taxon>Mytilida</taxon>
        <taxon>Mytiloidea</taxon>
        <taxon>Mytilidae</taxon>
        <taxon>Mytilinae</taxon>
        <taxon>Mytilus</taxon>
    </lineage>
</organism>
<dbReference type="CDD" id="cd02340">
    <property type="entry name" value="ZZ_NBR1_like"/>
    <property type="match status" value="1"/>
</dbReference>
<keyword evidence="12" id="KW-0012">Acyltransferase</keyword>
<dbReference type="PROSITE" id="PS50135">
    <property type="entry name" value="ZF_ZZ_2"/>
    <property type="match status" value="1"/>
</dbReference>
<evidence type="ECO:0000256" key="2">
    <source>
        <dbReference type="ARBA" id="ARBA00004906"/>
    </source>
</evidence>
<protein>
    <submittedName>
        <fullName evidence="12">MIB</fullName>
        <ecNumber evidence="12">2.3.2.27</ecNumber>
    </submittedName>
</protein>
<feature type="domain" description="MIB/HERC2" evidence="11">
    <location>
        <begin position="247"/>
        <end position="321"/>
    </location>
</feature>
<dbReference type="EC" id="2.3.2.27" evidence="12"/>
<keyword evidence="5" id="KW-0677">Repeat</keyword>
<dbReference type="Proteomes" id="UP000683360">
    <property type="component" value="Unassembled WGS sequence"/>
</dbReference>
<dbReference type="GO" id="GO:0061630">
    <property type="term" value="F:ubiquitin protein ligase activity"/>
    <property type="evidence" value="ECO:0007669"/>
    <property type="project" value="UniProtKB-EC"/>
</dbReference>
<feature type="domain" description="ZZ-type" evidence="10">
    <location>
        <begin position="327"/>
        <end position="381"/>
    </location>
</feature>
<evidence type="ECO:0000256" key="3">
    <source>
        <dbReference type="ARBA" id="ARBA00022490"/>
    </source>
</evidence>
<dbReference type="InterPro" id="IPR037252">
    <property type="entry name" value="Mib_Herc2_sf"/>
</dbReference>
<dbReference type="SMART" id="SM00291">
    <property type="entry name" value="ZnF_ZZ"/>
    <property type="match status" value="1"/>
</dbReference>
<dbReference type="AlphaFoldDB" id="A0A8S3SDA7"/>
<dbReference type="GO" id="GO:0005737">
    <property type="term" value="C:cytoplasm"/>
    <property type="evidence" value="ECO:0007669"/>
    <property type="project" value="UniProtKB-SubCell"/>
</dbReference>
<evidence type="ECO:0000259" key="10">
    <source>
        <dbReference type="PROSITE" id="PS50135"/>
    </source>
</evidence>
<evidence type="ECO:0000256" key="8">
    <source>
        <dbReference type="ARBA" id="ARBA00022833"/>
    </source>
</evidence>
<dbReference type="OrthoDB" id="6153504at2759"/>
<evidence type="ECO:0000313" key="12">
    <source>
        <dbReference type="EMBL" id="CAG2218816.1"/>
    </source>
</evidence>
<keyword evidence="6 9" id="KW-0863">Zinc-finger</keyword>
<keyword evidence="12" id="KW-0808">Transferase</keyword>
<name>A0A8S3SDA7_MYTED</name>
<evidence type="ECO:0000313" key="13">
    <source>
        <dbReference type="Proteomes" id="UP000683360"/>
    </source>
</evidence>
<gene>
    <name evidence="12" type="ORF">MEDL_32418</name>
</gene>
<keyword evidence="7" id="KW-0833">Ubl conjugation pathway</keyword>
<dbReference type="EMBL" id="CAJPWZ010001612">
    <property type="protein sequence ID" value="CAG2218816.1"/>
    <property type="molecule type" value="Genomic_DNA"/>
</dbReference>
<dbReference type="InterPro" id="IPR010606">
    <property type="entry name" value="Mib_Herc2"/>
</dbReference>
<dbReference type="SUPFAM" id="SSF159034">
    <property type="entry name" value="Mib/herc2 domain-like"/>
    <property type="match status" value="1"/>
</dbReference>
<dbReference type="GO" id="GO:0016567">
    <property type="term" value="P:protein ubiquitination"/>
    <property type="evidence" value="ECO:0007669"/>
    <property type="project" value="InterPro"/>
</dbReference>
<evidence type="ECO:0000256" key="4">
    <source>
        <dbReference type="ARBA" id="ARBA00022723"/>
    </source>
</evidence>
<dbReference type="InterPro" id="IPR043145">
    <property type="entry name" value="Znf_ZZ_sf"/>
</dbReference>
<dbReference type="SUPFAM" id="SSF57850">
    <property type="entry name" value="RING/U-box"/>
    <property type="match status" value="1"/>
</dbReference>
<dbReference type="PANTHER" id="PTHR24202:SF4">
    <property type="entry name" value="E3 UBIQUITIN-PROTEIN LIGASE MIB2-RELATED"/>
    <property type="match status" value="1"/>
</dbReference>
<evidence type="ECO:0000259" key="11">
    <source>
        <dbReference type="PROSITE" id="PS51416"/>
    </source>
</evidence>
<accession>A0A8S3SDA7</accession>
<sequence>MKLVIRSKELPINTLKAYVEENNLQRRTAHSKPLEDSDISFPQLTDEQLRSLTCGVYQLKLSPSYIQEYMEGDSQICFHKDAPDLLRIRIQSRHVSSKKYFVWIKYSESEVNSWYCLCHAGARIVVVCVNGTVIIWYLSSARNADTTSYGVKDWSTVQVTPRENLVSKAAFGILRDSFVRQRSQSTKEKYKVQNILVDIIWTYRSDAEVKLDDGFNTIKEYRVGRMGQCHLKFSKAAMGHWYYENHLPIVQNGNVQKGARVVRGPEWDINDNVDGGHGYVGTVTNIKNSTNNNVTVQWDNGETATYSCSSKNKTLRLFDNGPSGVKHKNNFCDRCPTDRSIRGIRWKCKHCAEFDLCNECYMSAKDDHSNHPFDRIIAPDLKDNDDDNMFIRSDSTNIRKLSYGIFKSAEVVAIDNDDGNLCY</sequence>
<proteinExistence type="predicted"/>
<comment type="pathway">
    <text evidence="2">Protein modification; protein ubiquitination.</text>
</comment>
<dbReference type="Pfam" id="PF00569">
    <property type="entry name" value="ZZ"/>
    <property type="match status" value="1"/>
</dbReference>
<evidence type="ECO:0000256" key="5">
    <source>
        <dbReference type="ARBA" id="ARBA00022737"/>
    </source>
</evidence>
<keyword evidence="13" id="KW-1185">Reference proteome</keyword>
<dbReference type="PANTHER" id="PTHR24202">
    <property type="entry name" value="E3 UBIQUITIN-PROTEIN LIGASE MIB2"/>
    <property type="match status" value="1"/>
</dbReference>
<dbReference type="PROSITE" id="PS51416">
    <property type="entry name" value="MIB_HERC2"/>
    <property type="match status" value="1"/>
</dbReference>
<evidence type="ECO:0000256" key="6">
    <source>
        <dbReference type="ARBA" id="ARBA00022771"/>
    </source>
</evidence>
<evidence type="ECO:0000256" key="1">
    <source>
        <dbReference type="ARBA" id="ARBA00004496"/>
    </source>
</evidence>
<dbReference type="InterPro" id="IPR000433">
    <property type="entry name" value="Znf_ZZ"/>
</dbReference>
<keyword evidence="8" id="KW-0862">Zinc</keyword>
<dbReference type="GO" id="GO:0008270">
    <property type="term" value="F:zinc ion binding"/>
    <property type="evidence" value="ECO:0007669"/>
    <property type="project" value="UniProtKB-KW"/>
</dbReference>
<comment type="subcellular location">
    <subcellularLocation>
        <location evidence="1">Cytoplasm</location>
    </subcellularLocation>
</comment>
<dbReference type="Gene3D" id="3.30.60.90">
    <property type="match status" value="1"/>
</dbReference>
<evidence type="ECO:0000256" key="7">
    <source>
        <dbReference type="ARBA" id="ARBA00022786"/>
    </source>
</evidence>
<dbReference type="Gene3D" id="2.30.30.40">
    <property type="entry name" value="SH3 Domains"/>
    <property type="match status" value="1"/>
</dbReference>
<reference evidence="12" key="1">
    <citation type="submission" date="2021-03" db="EMBL/GenBank/DDBJ databases">
        <authorList>
            <person name="Bekaert M."/>
        </authorList>
    </citation>
    <scope>NUCLEOTIDE SEQUENCE</scope>
</reference>
<dbReference type="Pfam" id="PF06701">
    <property type="entry name" value="MIB_HERC2"/>
    <property type="match status" value="1"/>
</dbReference>
<keyword evidence="4" id="KW-0479">Metal-binding</keyword>
<comment type="caution">
    <text evidence="12">The sequence shown here is derived from an EMBL/GenBank/DDBJ whole genome shotgun (WGS) entry which is preliminary data.</text>
</comment>
<keyword evidence="3" id="KW-0963">Cytoplasm</keyword>
<evidence type="ECO:0000256" key="9">
    <source>
        <dbReference type="PROSITE-ProRule" id="PRU00228"/>
    </source>
</evidence>